<comment type="caution">
    <text evidence="5">The sequence shown here is derived from an EMBL/GenBank/DDBJ whole genome shotgun (WGS) entry which is preliminary data.</text>
</comment>
<evidence type="ECO:0000256" key="2">
    <source>
        <dbReference type="ARBA" id="ARBA00019012"/>
    </source>
</evidence>
<dbReference type="RefSeq" id="WP_070115586.1">
    <property type="nucleotide sequence ID" value="NZ_MASR01000001.1"/>
</dbReference>
<evidence type="ECO:0000259" key="4">
    <source>
        <dbReference type="Pfam" id="PF00814"/>
    </source>
</evidence>
<dbReference type="GO" id="GO:0005829">
    <property type="term" value="C:cytosol"/>
    <property type="evidence" value="ECO:0007669"/>
    <property type="project" value="TreeGrafter"/>
</dbReference>
<evidence type="ECO:0000256" key="3">
    <source>
        <dbReference type="ARBA" id="ARBA00032446"/>
    </source>
</evidence>
<evidence type="ECO:0000313" key="6">
    <source>
        <dbReference type="Proteomes" id="UP000175669"/>
    </source>
</evidence>
<reference evidence="6" key="1">
    <citation type="submission" date="2016-07" db="EMBL/GenBank/DDBJ databases">
        <authorList>
            <person name="Florea S."/>
            <person name="Webb J.S."/>
            <person name="Jaromczyk J."/>
            <person name="Schardl C.L."/>
        </authorList>
    </citation>
    <scope>NUCLEOTIDE SEQUENCE [LARGE SCALE GENOMIC DNA]</scope>
    <source>
        <strain evidence="6">KCTC 42131</strain>
    </source>
</reference>
<name>A0A1E8CHW3_9GAMM</name>
<keyword evidence="6" id="KW-1185">Reference proteome</keyword>
<dbReference type="InterPro" id="IPR022496">
    <property type="entry name" value="T6A_TsaB"/>
</dbReference>
<evidence type="ECO:0000313" key="5">
    <source>
        <dbReference type="EMBL" id="OFE11962.1"/>
    </source>
</evidence>
<dbReference type="Proteomes" id="UP000175669">
    <property type="component" value="Unassembled WGS sequence"/>
</dbReference>
<dbReference type="OrthoDB" id="9809995at2"/>
<keyword evidence="5" id="KW-0808">Transferase</keyword>
<dbReference type="Gene3D" id="3.30.420.40">
    <property type="match status" value="2"/>
</dbReference>
<sequence length="241" mass="25841">MTTLLAIDTAADICSVALVQDSVQIKRSGSVVRKHANDVLPMVQALLDESSLRLSQLDAIVIVSGPGSFTGLRIGAAVAQGLAFGVDIPVIRISALMMLARAAFKTSCETANASTHIQRIVYACVHAREDEYYFSCYRDNGSEQPVVLIEDQICDSASILALLETDVNVQDHSRCCVGNGWQQSALRHATESRGLVLLSGVGTDAGTLCDLGQYAFASGQLEAADEALPIYLKEDMAYRRS</sequence>
<dbReference type="STRING" id="1524254.PHACT_01390"/>
<feature type="domain" description="Gcp-like" evidence="4">
    <location>
        <begin position="32"/>
        <end position="160"/>
    </location>
</feature>
<organism evidence="5 6">
    <name type="scientific">Pseudohongiella acticola</name>
    <dbReference type="NCBI Taxonomy" id="1524254"/>
    <lineage>
        <taxon>Bacteria</taxon>
        <taxon>Pseudomonadati</taxon>
        <taxon>Pseudomonadota</taxon>
        <taxon>Gammaproteobacteria</taxon>
        <taxon>Pseudomonadales</taxon>
        <taxon>Pseudohongiellaceae</taxon>
        <taxon>Pseudohongiella</taxon>
    </lineage>
</organism>
<evidence type="ECO:0000256" key="1">
    <source>
        <dbReference type="ARBA" id="ARBA00010493"/>
    </source>
</evidence>
<dbReference type="NCBIfam" id="TIGR03725">
    <property type="entry name" value="T6A_YeaZ"/>
    <property type="match status" value="1"/>
</dbReference>
<dbReference type="AlphaFoldDB" id="A0A1E8CHW3"/>
<accession>A0A1E8CHW3</accession>
<dbReference type="CDD" id="cd24032">
    <property type="entry name" value="ASKHA_NBD_TsaB"/>
    <property type="match status" value="1"/>
</dbReference>
<gene>
    <name evidence="5" type="ORF">PHACT_01390</name>
</gene>
<comment type="similarity">
    <text evidence="1">Belongs to the KAE1 / TsaD family. TsaB subfamily.</text>
</comment>
<protein>
    <recommendedName>
        <fullName evidence="2">tRNA threonylcarbamoyladenosine biosynthesis protein TsaB</fullName>
    </recommendedName>
    <alternativeName>
        <fullName evidence="3">t(6)A37 threonylcarbamoyladenosine biosynthesis protein TsaB</fullName>
    </alternativeName>
</protein>
<proteinExistence type="inferred from homology"/>
<dbReference type="GO" id="GO:0002949">
    <property type="term" value="P:tRNA threonylcarbamoyladenosine modification"/>
    <property type="evidence" value="ECO:0007669"/>
    <property type="project" value="InterPro"/>
</dbReference>
<dbReference type="PANTHER" id="PTHR11735">
    <property type="entry name" value="TRNA N6-ADENOSINE THREONYLCARBAMOYLTRANSFERASE"/>
    <property type="match status" value="1"/>
</dbReference>
<dbReference type="Pfam" id="PF00814">
    <property type="entry name" value="TsaD"/>
    <property type="match status" value="1"/>
</dbReference>
<dbReference type="GO" id="GO:0016740">
    <property type="term" value="F:transferase activity"/>
    <property type="evidence" value="ECO:0007669"/>
    <property type="project" value="UniProtKB-KW"/>
</dbReference>
<dbReference type="InterPro" id="IPR000905">
    <property type="entry name" value="Gcp-like_dom"/>
</dbReference>
<dbReference type="InterPro" id="IPR043129">
    <property type="entry name" value="ATPase_NBD"/>
</dbReference>
<dbReference type="PANTHER" id="PTHR11735:SF11">
    <property type="entry name" value="TRNA THREONYLCARBAMOYLADENOSINE BIOSYNTHESIS PROTEIN TSAB"/>
    <property type="match status" value="1"/>
</dbReference>
<dbReference type="SUPFAM" id="SSF53067">
    <property type="entry name" value="Actin-like ATPase domain"/>
    <property type="match status" value="2"/>
</dbReference>
<dbReference type="EMBL" id="MASR01000001">
    <property type="protein sequence ID" value="OFE11962.1"/>
    <property type="molecule type" value="Genomic_DNA"/>
</dbReference>